<keyword evidence="4" id="KW-1185">Reference proteome</keyword>
<keyword evidence="2" id="KW-0472">Membrane</keyword>
<feature type="compositionally biased region" description="Basic and acidic residues" evidence="1">
    <location>
        <begin position="210"/>
        <end position="219"/>
    </location>
</feature>
<sequence>LAYAIIATLAIKGISSRIDGNGVCVFGFTDYALNINFSAKLRTPALKTVAKKTLVGAISSMFTLTTNTLVFVIKGRREVAGVCIIVSVLQVTIDALILYWVSSGAPSDSVHHFTLPTISLPTSAQFMTSADFERSVKHTTDETTALASAAIQTLHTQDHTIGLEHQKTTQDAAQRLAPPVTWKDVYDVEAKPPVESNDSRSIVISIGDRSTSRSDDRWN</sequence>
<comment type="caution">
    <text evidence="3">The sequence shown here is derived from an EMBL/GenBank/DDBJ whole genome shotgun (WGS) entry which is preliminary data.</text>
</comment>
<keyword evidence="2" id="KW-0812">Transmembrane</keyword>
<dbReference type="Proteomes" id="UP001465976">
    <property type="component" value="Unassembled WGS sequence"/>
</dbReference>
<accession>A0ABR3FCW1</accession>
<evidence type="ECO:0000256" key="2">
    <source>
        <dbReference type="SAM" id="Phobius"/>
    </source>
</evidence>
<evidence type="ECO:0000313" key="3">
    <source>
        <dbReference type="EMBL" id="KAL0573158.1"/>
    </source>
</evidence>
<feature type="transmembrane region" description="Helical" evidence="2">
    <location>
        <begin position="54"/>
        <end position="72"/>
    </location>
</feature>
<keyword evidence="2" id="KW-1133">Transmembrane helix</keyword>
<evidence type="ECO:0000256" key="1">
    <source>
        <dbReference type="SAM" id="MobiDB-lite"/>
    </source>
</evidence>
<protein>
    <submittedName>
        <fullName evidence="3">Uncharacterized protein</fullName>
    </submittedName>
</protein>
<reference evidence="3 4" key="1">
    <citation type="submission" date="2024-02" db="EMBL/GenBank/DDBJ databases">
        <title>A draft genome for the cacao thread blight pathogen Marasmius crinis-equi.</title>
        <authorList>
            <person name="Cohen S.P."/>
            <person name="Baruah I.K."/>
            <person name="Amoako-Attah I."/>
            <person name="Bukari Y."/>
            <person name="Meinhardt L.W."/>
            <person name="Bailey B.A."/>
        </authorList>
    </citation>
    <scope>NUCLEOTIDE SEQUENCE [LARGE SCALE GENOMIC DNA]</scope>
    <source>
        <strain evidence="3 4">GH-76</strain>
    </source>
</reference>
<evidence type="ECO:0000313" key="4">
    <source>
        <dbReference type="Proteomes" id="UP001465976"/>
    </source>
</evidence>
<gene>
    <name evidence="3" type="ORF">V5O48_008810</name>
</gene>
<organism evidence="3 4">
    <name type="scientific">Marasmius crinis-equi</name>
    <dbReference type="NCBI Taxonomy" id="585013"/>
    <lineage>
        <taxon>Eukaryota</taxon>
        <taxon>Fungi</taxon>
        <taxon>Dikarya</taxon>
        <taxon>Basidiomycota</taxon>
        <taxon>Agaricomycotina</taxon>
        <taxon>Agaricomycetes</taxon>
        <taxon>Agaricomycetidae</taxon>
        <taxon>Agaricales</taxon>
        <taxon>Marasmiineae</taxon>
        <taxon>Marasmiaceae</taxon>
        <taxon>Marasmius</taxon>
    </lineage>
</organism>
<feature type="non-terminal residue" evidence="3">
    <location>
        <position position="1"/>
    </location>
</feature>
<proteinExistence type="predicted"/>
<dbReference type="EMBL" id="JBAHYK010000536">
    <property type="protein sequence ID" value="KAL0573158.1"/>
    <property type="molecule type" value="Genomic_DNA"/>
</dbReference>
<name>A0ABR3FCW1_9AGAR</name>
<feature type="region of interest" description="Disordered" evidence="1">
    <location>
        <begin position="193"/>
        <end position="219"/>
    </location>
</feature>
<feature type="transmembrane region" description="Helical" evidence="2">
    <location>
        <begin position="79"/>
        <end position="101"/>
    </location>
</feature>